<evidence type="ECO:0000313" key="5">
    <source>
        <dbReference type="EMBL" id="MFC3144388.1"/>
    </source>
</evidence>
<dbReference type="Gene3D" id="2.60.40.3440">
    <property type="match status" value="5"/>
</dbReference>
<protein>
    <submittedName>
        <fullName evidence="5">Ig-like domain-containing protein</fullName>
    </submittedName>
</protein>
<dbReference type="InterPro" id="IPR003644">
    <property type="entry name" value="Calx_beta"/>
</dbReference>
<dbReference type="SUPFAM" id="SSF141072">
    <property type="entry name" value="CalX-like"/>
    <property type="match status" value="1"/>
</dbReference>
<evidence type="ECO:0000259" key="4">
    <source>
        <dbReference type="PROSITE" id="PS50268"/>
    </source>
</evidence>
<feature type="non-terminal residue" evidence="5">
    <location>
        <position position="1260"/>
    </location>
</feature>
<dbReference type="SMART" id="SM00237">
    <property type="entry name" value="Calx_beta"/>
    <property type="match status" value="1"/>
</dbReference>
<evidence type="ECO:0000313" key="6">
    <source>
        <dbReference type="Proteomes" id="UP001595632"/>
    </source>
</evidence>
<dbReference type="PANTHER" id="PTHR34720">
    <property type="entry name" value="MICROCYSTIN DEPENDENT PROTEIN"/>
    <property type="match status" value="1"/>
</dbReference>
<dbReference type="Gene3D" id="2.60.120.200">
    <property type="match status" value="1"/>
</dbReference>
<dbReference type="InterPro" id="IPR002126">
    <property type="entry name" value="Cadherin-like_dom"/>
</dbReference>
<dbReference type="PROSITE" id="PS50268">
    <property type="entry name" value="CADHERIN_2"/>
    <property type="match status" value="2"/>
</dbReference>
<name>A0ABV7GUT5_9RHOB</name>
<keyword evidence="1" id="KW-0732">Signal</keyword>
<feature type="domain" description="Cadherin" evidence="4">
    <location>
        <begin position="397"/>
        <end position="495"/>
    </location>
</feature>
<dbReference type="Gene3D" id="2.60.40.2030">
    <property type="match status" value="1"/>
</dbReference>
<comment type="caution">
    <text evidence="5">The sequence shown here is derived from an EMBL/GenBank/DDBJ whole genome shotgun (WGS) entry which is preliminary data.</text>
</comment>
<dbReference type="SUPFAM" id="SSF49899">
    <property type="entry name" value="Concanavalin A-like lectins/glucanases"/>
    <property type="match status" value="1"/>
</dbReference>
<gene>
    <name evidence="5" type="ORF">ACFOGP_16815</name>
</gene>
<accession>A0ABV7GUT5</accession>
<dbReference type="PANTHER" id="PTHR34720:SF9">
    <property type="entry name" value="BLR4714 PROTEIN"/>
    <property type="match status" value="1"/>
</dbReference>
<reference evidence="6" key="1">
    <citation type="journal article" date="2019" name="Int. J. Syst. Evol. Microbiol.">
        <title>The Global Catalogue of Microorganisms (GCM) 10K type strain sequencing project: providing services to taxonomists for standard genome sequencing and annotation.</title>
        <authorList>
            <consortium name="The Broad Institute Genomics Platform"/>
            <consortium name="The Broad Institute Genome Sequencing Center for Infectious Disease"/>
            <person name="Wu L."/>
            <person name="Ma J."/>
        </authorList>
    </citation>
    <scope>NUCLEOTIDE SEQUENCE [LARGE SCALE GENOMIC DNA]</scope>
    <source>
        <strain evidence="6">KCTC 52366</strain>
    </source>
</reference>
<feature type="non-terminal residue" evidence="5">
    <location>
        <position position="1"/>
    </location>
</feature>
<evidence type="ECO:0000256" key="3">
    <source>
        <dbReference type="ARBA" id="ARBA00022837"/>
    </source>
</evidence>
<dbReference type="Proteomes" id="UP001595632">
    <property type="component" value="Unassembled WGS sequence"/>
</dbReference>
<keyword evidence="6" id="KW-1185">Reference proteome</keyword>
<dbReference type="NCBIfam" id="TIGR01965">
    <property type="entry name" value="VCBS_repeat"/>
    <property type="match status" value="1"/>
</dbReference>
<dbReference type="Pfam" id="PF03160">
    <property type="entry name" value="Calx-beta"/>
    <property type="match status" value="1"/>
</dbReference>
<evidence type="ECO:0000256" key="1">
    <source>
        <dbReference type="ARBA" id="ARBA00022729"/>
    </source>
</evidence>
<dbReference type="InterPro" id="IPR010221">
    <property type="entry name" value="VCBS_dom"/>
</dbReference>
<keyword evidence="2" id="KW-0677">Repeat</keyword>
<dbReference type="Pfam" id="PF13385">
    <property type="entry name" value="Laminin_G_3"/>
    <property type="match status" value="1"/>
</dbReference>
<evidence type="ECO:0000256" key="2">
    <source>
        <dbReference type="ARBA" id="ARBA00022737"/>
    </source>
</evidence>
<keyword evidence="3" id="KW-0106">Calcium</keyword>
<feature type="domain" description="Cadherin" evidence="4">
    <location>
        <begin position="494"/>
        <end position="592"/>
    </location>
</feature>
<dbReference type="InterPro" id="IPR038081">
    <property type="entry name" value="CalX-like_sf"/>
</dbReference>
<dbReference type="Pfam" id="PF17963">
    <property type="entry name" value="Big_9"/>
    <property type="match status" value="10"/>
</dbReference>
<sequence length="1260" mass="129055">LTVNAVNDDPVAVADSYVTDEDTSLVILLPGVLANDTDIDGDTLSSDVATGPSNGTLSLNPDGSFTYTPDADFTGTDSFTYLVDDGNGGTDTATVSLTVNAVNDDPVAVADSYVTDEDTSLVISLPGVLANDTDIDGDTLSSIVATGPSNGTLNLNPDGSFTYTPDANFNGSDSFTYLVDDGNGGTDTATVSLTVNAANDDPVAADDSYVTDEDTSLVISLPGVLANDTDVDGDTLSSIVETGPSNGTLSLNPDGSFTYTPDADFNGSDSFTYLVDDGNGGTDTATVSIAVGADNDLPVAIDDVFSTDEDTPLVGNVLADNGAGADYDPDEDFLTVSVISGPSNGTLSLNPDGSFTYTPDANFNGSDSFTYLVDDGNGGTDTATVSLTVNAVNDDPVATDDSYALNEDVFSGANVAGGVLANDTDADGDPLTVSLVSGTSNGTLSLNPDGSFTYNPDADFNGTDSFTYLVDDGNGGADTATVTLTVNPVNDDPVATDDSYALNEDVFSGANLAGGVLANDTDADGDPLTVSLVSGTSNGTLNLNPDGSFTYNPDADFNGTDSFTYLVDDGNGGTDTATVTLTVNPVDDAPVAVDDSFTTGFETALTITVPGVLDNDFDVDGDPLSIASFLQPENGAVVLRPDGSFTYTPDAGFSGTDSFEYSLDDGQGGAVTATVNVEVSPPVSSYSIEDITVNEGDGTVSLLIVRSGDTSVESDILTVSFADGSATDPEDYTSGLFLPFNFAAGQTVTSVSVGITDDTVVEGTETFFLELRDFASNSVLAIGSATIEDDDVLNQPPGTVDDGYVLRPGEVLTVAAPDGLIANDTDDDGDALEVINFDPAANGTLSVAADGSFVYWPNEGFVGVETLQYTVSDGTDTAVGTVVLEVVNDAPTVVEDAYSIEAGQSLTVDAVLGLLANDTDADGDGLVVVDFQEAENGSVIVAADGSLSYTPDVGFVGSETLQYSISDGFETSTGTYTIEVFAPNNSPIPIYEAFGDTPFDGSGNSVIELPHEGKYETQAGTIAFTFQPDDTNGAQGLFAKDASGYAGGGNHFAMYLEGSTLVVRLQDGSSESFIRVPGIVAGQSYDVAVTFGPSGAQLHLDGAVVGATDLVMDWTQNVEYMQWGGRGWASQSGAPGFDAPFDGTISDRRIFDTELTDDQIAGLFADGPPNTDPVAQDDVVATTEDVAVVVDVLANDIDLDGDTVYVSSVGTAGHGTIVQNADGTLSYVPDADFNGSDSFSYTLSDGRGGTDTATVSVTVT</sequence>
<dbReference type="InterPro" id="IPR013320">
    <property type="entry name" value="ConA-like_dom_sf"/>
</dbReference>
<dbReference type="NCBIfam" id="NF012211">
    <property type="entry name" value="tand_rpt_95"/>
    <property type="match status" value="10"/>
</dbReference>
<dbReference type="Gene3D" id="2.60.40.2810">
    <property type="match status" value="5"/>
</dbReference>
<organism evidence="5 6">
    <name type="scientific">Psychromarinibacter halotolerans</name>
    <dbReference type="NCBI Taxonomy" id="1775175"/>
    <lineage>
        <taxon>Bacteria</taxon>
        <taxon>Pseudomonadati</taxon>
        <taxon>Pseudomonadota</taxon>
        <taxon>Alphaproteobacteria</taxon>
        <taxon>Rhodobacterales</taxon>
        <taxon>Paracoccaceae</taxon>
        <taxon>Psychromarinibacter</taxon>
    </lineage>
</organism>
<dbReference type="EMBL" id="JBHRTB010000010">
    <property type="protein sequence ID" value="MFC3144388.1"/>
    <property type="molecule type" value="Genomic_DNA"/>
</dbReference>
<proteinExistence type="predicted"/>
<dbReference type="RefSeq" id="WP_379561260.1">
    <property type="nucleotide sequence ID" value="NZ_JBHRTB010000010.1"/>
</dbReference>